<dbReference type="EMBL" id="CAACVR010000012">
    <property type="protein sequence ID" value="VEU21318.1"/>
    <property type="molecule type" value="Genomic_DNA"/>
</dbReference>
<dbReference type="EC" id="3.1.3.84" evidence="2"/>
<dbReference type="Gene3D" id="3.40.220.10">
    <property type="entry name" value="Leucine Aminopeptidase, subunit E, domain 1"/>
    <property type="match status" value="1"/>
</dbReference>
<evidence type="ECO:0000256" key="1">
    <source>
        <dbReference type="ARBA" id="ARBA00006575"/>
    </source>
</evidence>
<dbReference type="Proteomes" id="UP000290900">
    <property type="component" value="Unassembled WGS sequence"/>
</dbReference>
<dbReference type="GO" id="GO:0140291">
    <property type="term" value="P:peptidyl-glutamate ADP-deribosylation"/>
    <property type="evidence" value="ECO:0007669"/>
    <property type="project" value="TreeGrafter"/>
</dbReference>
<reference evidence="6 7" key="1">
    <citation type="submission" date="2018-12" db="EMBL/GenBank/DDBJ databases">
        <authorList>
            <person name="Tiukova I."/>
            <person name="Dainat J."/>
        </authorList>
    </citation>
    <scope>NUCLEOTIDE SEQUENCE [LARGE SCALE GENOMIC DNA]</scope>
</reference>
<dbReference type="OrthoDB" id="2155246at2759"/>
<dbReference type="AlphaFoldDB" id="A0A448YKC0"/>
<evidence type="ECO:0000256" key="2">
    <source>
        <dbReference type="ARBA" id="ARBA00012983"/>
    </source>
</evidence>
<dbReference type="InParanoid" id="A0A448YKC0"/>
<dbReference type="PANTHER" id="PTHR12521:SF0">
    <property type="entry name" value="ADP-RIBOSE GLYCOHYDROLASE OARD1"/>
    <property type="match status" value="1"/>
</dbReference>
<evidence type="ECO:0000256" key="3">
    <source>
        <dbReference type="ARBA" id="ARBA00019744"/>
    </source>
</evidence>
<dbReference type="InterPro" id="IPR043472">
    <property type="entry name" value="Macro_dom-like"/>
</dbReference>
<comment type="similarity">
    <text evidence="1">Belongs to the POA1 family.</text>
</comment>
<dbReference type="PROSITE" id="PS51154">
    <property type="entry name" value="MACRO"/>
    <property type="match status" value="1"/>
</dbReference>
<comment type="catalytic activity">
    <reaction evidence="4">
        <text>ADP-alpha-D-ribose 1''-phosphate + H2O = ADP-D-ribose + phosphate</text>
        <dbReference type="Rhea" id="RHEA:25029"/>
        <dbReference type="ChEBI" id="CHEBI:15377"/>
        <dbReference type="ChEBI" id="CHEBI:43474"/>
        <dbReference type="ChEBI" id="CHEBI:57967"/>
        <dbReference type="ChEBI" id="CHEBI:58753"/>
        <dbReference type="EC" id="3.1.3.84"/>
    </reaction>
</comment>
<dbReference type="FunCoup" id="A0A448YKC0">
    <property type="interactions" value="4"/>
</dbReference>
<sequence>MSSFVGYVKGDLFQLTKEPTLKPLLLAHACNCMGVWGGGIAFAFKQRFTSAYKIYHKFCTDFRSDPSSLLGKSLLIPVSPRDSGFVKGAGEKLLIVCLFTSVMGEESAHEIATNTKNALLDLKKQLADPTLVYDKTARSIVEGYESKTEELTVNMPKINAGIFGVPWELTENALKSSGLPCRVFVL</sequence>
<dbReference type="SUPFAM" id="SSF52949">
    <property type="entry name" value="Macro domain-like"/>
    <property type="match status" value="1"/>
</dbReference>
<organism evidence="6 7">
    <name type="scientific">Brettanomyces naardenensis</name>
    <name type="common">Yeast</name>
    <dbReference type="NCBI Taxonomy" id="13370"/>
    <lineage>
        <taxon>Eukaryota</taxon>
        <taxon>Fungi</taxon>
        <taxon>Dikarya</taxon>
        <taxon>Ascomycota</taxon>
        <taxon>Saccharomycotina</taxon>
        <taxon>Pichiomycetes</taxon>
        <taxon>Pichiales</taxon>
        <taxon>Pichiaceae</taxon>
        <taxon>Brettanomyces</taxon>
    </lineage>
</organism>
<evidence type="ECO:0000259" key="5">
    <source>
        <dbReference type="PROSITE" id="PS51154"/>
    </source>
</evidence>
<proteinExistence type="inferred from homology"/>
<dbReference type="STRING" id="13370.A0A448YKC0"/>
<dbReference type="Pfam" id="PF01661">
    <property type="entry name" value="Macro"/>
    <property type="match status" value="1"/>
</dbReference>
<name>A0A448YKC0_BRENA</name>
<accession>A0A448YKC0</accession>
<dbReference type="InterPro" id="IPR050892">
    <property type="entry name" value="ADP-ribose_metab_enzymes"/>
</dbReference>
<dbReference type="InterPro" id="IPR002589">
    <property type="entry name" value="Macro_dom"/>
</dbReference>
<evidence type="ECO:0000313" key="6">
    <source>
        <dbReference type="EMBL" id="VEU21318.1"/>
    </source>
</evidence>
<evidence type="ECO:0000313" key="7">
    <source>
        <dbReference type="Proteomes" id="UP000290900"/>
    </source>
</evidence>
<dbReference type="PANTHER" id="PTHR12521">
    <property type="entry name" value="PROTEIN C6ORF130"/>
    <property type="match status" value="1"/>
</dbReference>
<gene>
    <name evidence="6" type="ORF">BRENAR_LOCUS2053</name>
</gene>
<evidence type="ECO:0000256" key="4">
    <source>
        <dbReference type="ARBA" id="ARBA00034427"/>
    </source>
</evidence>
<protein>
    <recommendedName>
        <fullName evidence="3">ADP-ribose 1''-phosphate phosphatase</fullName>
        <ecNumber evidence="2">3.1.3.84</ecNumber>
    </recommendedName>
</protein>
<feature type="domain" description="Macro" evidence="5">
    <location>
        <begin position="1"/>
        <end position="186"/>
    </location>
</feature>
<keyword evidence="7" id="KW-1185">Reference proteome</keyword>